<evidence type="ECO:0008006" key="3">
    <source>
        <dbReference type="Google" id="ProtNLM"/>
    </source>
</evidence>
<evidence type="ECO:0000313" key="1">
    <source>
        <dbReference type="EMBL" id="ANE45906.1"/>
    </source>
</evidence>
<name>A0A172TG45_9BACL</name>
<evidence type="ECO:0000313" key="2">
    <source>
        <dbReference type="Proteomes" id="UP000076927"/>
    </source>
</evidence>
<dbReference type="STRING" id="1178515.SY83_05925"/>
<dbReference type="SUPFAM" id="SSF158430">
    <property type="entry name" value="Bacillus cereus metalloprotein-like"/>
    <property type="match status" value="2"/>
</dbReference>
<keyword evidence="2" id="KW-1185">Reference proteome</keyword>
<sequence>MTLSIHGISPWQEHQFWLQILEDHAIFIRDFLSPMETDAVRAAQSYIDAFKELLRQLGTIPGMSTVTDASMIAFAQASYPIALGYYRFEGEMQRRRILNEVNLNTTPSYLNGTLEENLEYLRILTFYMQGQDYTPLPLTGLFDLWLGDQLGHAVLLRNILDPVELRKLKQTDDFIAAFQALIVKNDAIKGYLRFLEPGFDVQKQMAAEAAEMTVQFYKYVEMIIAQYRGTRLLSRTTLRFLEHHQPETCYFLIQLSAFHMQTATIPNCSLTKASFPDS</sequence>
<reference evidence="1 2" key="1">
    <citation type="submission" date="2015-01" db="EMBL/GenBank/DDBJ databases">
        <title>Paenibacillus swuensis/DY6/whole genome sequencing.</title>
        <authorList>
            <person name="Kim M.K."/>
            <person name="Srinivasan S."/>
            <person name="Lee J.-J."/>
        </authorList>
    </citation>
    <scope>NUCLEOTIDE SEQUENCE [LARGE SCALE GENOMIC DNA]</scope>
    <source>
        <strain evidence="1 2">DY6</strain>
    </source>
</reference>
<dbReference type="InterPro" id="IPR021328">
    <property type="entry name" value="CotB-like"/>
</dbReference>
<dbReference type="AlphaFoldDB" id="A0A172TG45"/>
<dbReference type="PATRIC" id="fig|1178515.4.peg.1184"/>
<protein>
    <recommendedName>
        <fullName evidence="3">DUF2935 domain-containing protein</fullName>
    </recommendedName>
</protein>
<proteinExistence type="predicted"/>
<dbReference type="Proteomes" id="UP000076927">
    <property type="component" value="Chromosome"/>
</dbReference>
<organism evidence="1 2">
    <name type="scientific">Paenibacillus swuensis</name>
    <dbReference type="NCBI Taxonomy" id="1178515"/>
    <lineage>
        <taxon>Bacteria</taxon>
        <taxon>Bacillati</taxon>
        <taxon>Bacillota</taxon>
        <taxon>Bacilli</taxon>
        <taxon>Bacillales</taxon>
        <taxon>Paenibacillaceae</taxon>
        <taxon>Paenibacillus</taxon>
    </lineage>
</organism>
<dbReference type="Pfam" id="PF11155">
    <property type="entry name" value="DUF2935"/>
    <property type="match status" value="2"/>
</dbReference>
<dbReference type="KEGG" id="pswu:SY83_05925"/>
<dbReference type="EMBL" id="CP011388">
    <property type="protein sequence ID" value="ANE45906.1"/>
    <property type="molecule type" value="Genomic_DNA"/>
</dbReference>
<dbReference type="Gene3D" id="1.20.1260.120">
    <property type="entry name" value="Protein of unknown function DUF2935"/>
    <property type="match status" value="1"/>
</dbReference>
<dbReference type="RefSeq" id="WP_068605156.1">
    <property type="nucleotide sequence ID" value="NZ_CP011388.1"/>
</dbReference>
<accession>A0A172TG45</accession>
<gene>
    <name evidence="1" type="ORF">SY83_05925</name>
</gene>